<evidence type="ECO:0000259" key="2">
    <source>
        <dbReference type="Pfam" id="PF14033"/>
    </source>
</evidence>
<evidence type="ECO:0000313" key="4">
    <source>
        <dbReference type="EMBL" id="KAF9148948.1"/>
    </source>
</evidence>
<feature type="domain" description="DUF4246" evidence="3">
    <location>
        <begin position="10"/>
        <end position="64"/>
    </location>
</feature>
<proteinExistence type="predicted"/>
<dbReference type="Proteomes" id="UP000748756">
    <property type="component" value="Unassembled WGS sequence"/>
</dbReference>
<dbReference type="OrthoDB" id="415532at2759"/>
<accession>A0A9P5RW48</accession>
<dbReference type="InterPro" id="IPR025340">
    <property type="entry name" value="DUF4246"/>
</dbReference>
<evidence type="ECO:0000256" key="1">
    <source>
        <dbReference type="SAM" id="MobiDB-lite"/>
    </source>
</evidence>
<comment type="caution">
    <text evidence="4">The sequence shown here is derived from an EMBL/GenBank/DDBJ whole genome shotgun (WGS) entry which is preliminary data.</text>
</comment>
<dbReference type="InterPro" id="IPR049207">
    <property type="entry name" value="DUF4246_N"/>
</dbReference>
<feature type="region of interest" description="Disordered" evidence="1">
    <location>
        <begin position="176"/>
        <end position="228"/>
    </location>
</feature>
<evidence type="ECO:0000259" key="3">
    <source>
        <dbReference type="Pfam" id="PF21666"/>
    </source>
</evidence>
<reference evidence="4" key="1">
    <citation type="journal article" date="2020" name="Fungal Divers.">
        <title>Resolving the Mortierellaceae phylogeny through synthesis of multi-gene phylogenetics and phylogenomics.</title>
        <authorList>
            <person name="Vandepol N."/>
            <person name="Liber J."/>
            <person name="Desiro A."/>
            <person name="Na H."/>
            <person name="Kennedy M."/>
            <person name="Barry K."/>
            <person name="Grigoriev I.V."/>
            <person name="Miller A.N."/>
            <person name="O'Donnell K."/>
            <person name="Stajich J.E."/>
            <person name="Bonito G."/>
        </authorList>
    </citation>
    <scope>NUCLEOTIDE SEQUENCE</scope>
    <source>
        <strain evidence="4">NRRL 6426</strain>
    </source>
</reference>
<dbReference type="PANTHER" id="PTHR33119">
    <property type="entry name" value="IFI3P"/>
    <property type="match status" value="1"/>
</dbReference>
<dbReference type="Pfam" id="PF21666">
    <property type="entry name" value="DUF4246_N"/>
    <property type="match status" value="1"/>
</dbReference>
<dbReference type="AlphaFoldDB" id="A0A9P5RW48"/>
<dbReference type="EMBL" id="JAAAUQ010000593">
    <property type="protein sequence ID" value="KAF9148948.1"/>
    <property type="molecule type" value="Genomic_DNA"/>
</dbReference>
<organism evidence="4 5">
    <name type="scientific">Linnemannia schmuckeri</name>
    <dbReference type="NCBI Taxonomy" id="64567"/>
    <lineage>
        <taxon>Eukaryota</taxon>
        <taxon>Fungi</taxon>
        <taxon>Fungi incertae sedis</taxon>
        <taxon>Mucoromycota</taxon>
        <taxon>Mortierellomycotina</taxon>
        <taxon>Mortierellomycetes</taxon>
        <taxon>Mortierellales</taxon>
        <taxon>Mortierellaceae</taxon>
        <taxon>Linnemannia</taxon>
    </lineage>
</organism>
<sequence>MTESTTLPSPRLPNPWAHTKYRSGFPSTLISELNMMQTSNVICEMPNWWRKCLDPKILDKWKTEPRAAGEAAAVAVKQRRGHSCVEDDILQECPRRGGAKDAKFNSKRFQWLPTDFDITPDGKIKAKSYINNLYTKNHKEMYLVLEQILDAFPPMFEVVLGEMRFFETKKKRLTPDPYGWYGEDPPGEDDFSDDEATYDYMNTHAPQPASVSEFTPPPETPKYDLRAA</sequence>
<feature type="domain" description="DUF4246" evidence="2">
    <location>
        <begin position="87"/>
        <end position="186"/>
    </location>
</feature>
<dbReference type="PANTHER" id="PTHR33119:SF1">
    <property type="entry name" value="FE2OG DIOXYGENASE DOMAIN-CONTAINING PROTEIN"/>
    <property type="match status" value="1"/>
</dbReference>
<gene>
    <name evidence="4" type="ORF">BG015_009289</name>
</gene>
<dbReference type="InterPro" id="IPR049192">
    <property type="entry name" value="DUF4246_C"/>
</dbReference>
<protein>
    <submittedName>
        <fullName evidence="4">Uncharacterized protein</fullName>
    </submittedName>
</protein>
<dbReference type="Pfam" id="PF14033">
    <property type="entry name" value="DUF4246"/>
    <property type="match status" value="1"/>
</dbReference>
<name>A0A9P5RW48_9FUNG</name>
<evidence type="ECO:0000313" key="5">
    <source>
        <dbReference type="Proteomes" id="UP000748756"/>
    </source>
</evidence>
<feature type="compositionally biased region" description="Acidic residues" evidence="1">
    <location>
        <begin position="185"/>
        <end position="197"/>
    </location>
</feature>
<keyword evidence="5" id="KW-1185">Reference proteome</keyword>